<sequence length="104" mass="12142">MHIIVHKIRLKDIAHRAAFRDWVETTDYQACRHLDAVRAFDVIEVSPSAEAPFHFIEIIQLNSLKMFEREMQTPLFQSLVERFNQLAEVVDEISGERIADGYRA</sequence>
<protein>
    <submittedName>
        <fullName evidence="1">REDY-like protein HapK</fullName>
    </submittedName>
</protein>
<dbReference type="Gene3D" id="3.30.70.100">
    <property type="match status" value="1"/>
</dbReference>
<dbReference type="EMBL" id="FMUT01000005">
    <property type="protein sequence ID" value="SCY66776.1"/>
    <property type="molecule type" value="Genomic_DNA"/>
</dbReference>
<organism evidence="1 2">
    <name type="scientific">Serratia nematodiphila</name>
    <dbReference type="NCBI Taxonomy" id="458197"/>
    <lineage>
        <taxon>Bacteria</taxon>
        <taxon>Pseudomonadati</taxon>
        <taxon>Pseudomonadota</taxon>
        <taxon>Gammaproteobacteria</taxon>
        <taxon>Enterobacterales</taxon>
        <taxon>Yersiniaceae</taxon>
        <taxon>Serratia</taxon>
    </lineage>
</organism>
<dbReference type="Pfam" id="PF11639">
    <property type="entry name" value="HapK"/>
    <property type="match status" value="1"/>
</dbReference>
<dbReference type="GeneID" id="93695608"/>
<gene>
    <name evidence="1" type="ORF">SAMN02927935_02043</name>
</gene>
<dbReference type="Proteomes" id="UP000183031">
    <property type="component" value="Unassembled WGS sequence"/>
</dbReference>
<evidence type="ECO:0000313" key="1">
    <source>
        <dbReference type="EMBL" id="SCY66776.1"/>
    </source>
</evidence>
<dbReference type="RefSeq" id="WP_004940233.1">
    <property type="nucleotide sequence ID" value="NZ_CBCSIN010000003.1"/>
</dbReference>
<comment type="caution">
    <text evidence="1">The sequence shown here is derived from an EMBL/GenBank/DDBJ whole genome shotgun (WGS) entry which is preliminary data.</text>
</comment>
<name>A0A1G5HSK4_9GAMM</name>
<dbReference type="InterPro" id="IPR021667">
    <property type="entry name" value="HapK"/>
</dbReference>
<evidence type="ECO:0000313" key="2">
    <source>
        <dbReference type="Proteomes" id="UP000183031"/>
    </source>
</evidence>
<accession>A0A1G5HSK4</accession>
<reference evidence="1 2" key="1">
    <citation type="submission" date="2016-10" db="EMBL/GenBank/DDBJ databases">
        <authorList>
            <person name="Varghese N."/>
            <person name="Submissions S."/>
        </authorList>
    </citation>
    <scope>NUCLEOTIDE SEQUENCE [LARGE SCALE GENOMIC DNA]</scope>
    <source>
        <strain evidence="1 2">CGMCC 1.6853</strain>
    </source>
</reference>
<keyword evidence="2" id="KW-1185">Reference proteome</keyword>
<proteinExistence type="predicted"/>